<evidence type="ECO:0000259" key="1">
    <source>
        <dbReference type="Pfam" id="PF03796"/>
    </source>
</evidence>
<evidence type="ECO:0000313" key="3">
    <source>
        <dbReference type="Proteomes" id="UP000006556"/>
    </source>
</evidence>
<gene>
    <name evidence="2" type="primary">DnaB</name>
    <name evidence="2" type="ordered locus">PTH_2165</name>
</gene>
<evidence type="ECO:0000313" key="2">
    <source>
        <dbReference type="EMBL" id="BAF60346.1"/>
    </source>
</evidence>
<dbReference type="STRING" id="370438.PTH_2165"/>
<dbReference type="Pfam" id="PF03796">
    <property type="entry name" value="DnaB_C"/>
    <property type="match status" value="1"/>
</dbReference>
<keyword evidence="2" id="KW-0067">ATP-binding</keyword>
<reference evidence="3" key="1">
    <citation type="journal article" date="2008" name="Genome Res.">
        <title>The genome of Pelotomaculum thermopropionicum reveals niche-associated evolution in anaerobic microbiota.</title>
        <authorList>
            <person name="Kosaka T."/>
            <person name="Kato S."/>
            <person name="Shimoyama T."/>
            <person name="Ishii S."/>
            <person name="Abe T."/>
            <person name="Watanabe K."/>
        </authorList>
    </citation>
    <scope>NUCLEOTIDE SEQUENCE [LARGE SCALE GENOMIC DNA]</scope>
    <source>
        <strain evidence="3">DSM 13744 / JCM 10971 / SI</strain>
    </source>
</reference>
<dbReference type="AlphaFoldDB" id="A5D082"/>
<dbReference type="EMBL" id="AP009389">
    <property type="protein sequence ID" value="BAF60346.1"/>
    <property type="molecule type" value="Genomic_DNA"/>
</dbReference>
<sequence length="416" mass="47047">MIESQLLSKVIDEKDFYVLRRYKVDVADFPTLGEVYGFIQDYVQENNATPDYRTVVAEFPNFEYIPEVTDTFKYLCRKLKAQTAKVRAFELLQNRAVRKFNELPGDQFVAWLKEETAKIEAATAPPPDGTNYATNGPERLQWYKESKEKMSRQFIPTPYPTLTAALGGGFEAGDYILLMAFTNRGKSWLASHIGLAAWQNGFGVLHYSPELSKRQQALRLDTLMGHFDNVKLRRGSLDNEREYLDFLKGFENLPTPYFIKTMEDLPNGLSLEVIEADLQARPEVKMVIVDGFNLMAHGKGARVRDSMTQTSRRLRQLFGRYGVAGLVVHQTPGASEKDSHKDDGETRLVKPPKLTDYSETVAVIQDAATALTFDQAQGVGRLSIEKAREPNVGLVIELNCDFNYGVIRESDVTDIF</sequence>
<name>A5D082_PELTS</name>
<keyword evidence="2" id="KW-0547">Nucleotide-binding</keyword>
<dbReference type="InterPro" id="IPR027417">
    <property type="entry name" value="P-loop_NTPase"/>
</dbReference>
<dbReference type="eggNOG" id="COG0305">
    <property type="taxonomic scope" value="Bacteria"/>
</dbReference>
<keyword evidence="3" id="KW-1185">Reference proteome</keyword>
<dbReference type="HOGENOM" id="CLU_651596_0_0_9"/>
<dbReference type="SUPFAM" id="SSF52540">
    <property type="entry name" value="P-loop containing nucleoside triphosphate hydrolases"/>
    <property type="match status" value="1"/>
</dbReference>
<dbReference type="Proteomes" id="UP000006556">
    <property type="component" value="Chromosome"/>
</dbReference>
<accession>A5D082</accession>
<keyword evidence="2" id="KW-0378">Hydrolase</keyword>
<keyword evidence="2" id="KW-0347">Helicase</keyword>
<dbReference type="GO" id="GO:0004386">
    <property type="term" value="F:helicase activity"/>
    <property type="evidence" value="ECO:0007669"/>
    <property type="project" value="UniProtKB-KW"/>
</dbReference>
<dbReference type="Gene3D" id="3.40.50.300">
    <property type="entry name" value="P-loop containing nucleotide triphosphate hydrolases"/>
    <property type="match status" value="1"/>
</dbReference>
<dbReference type="InterPro" id="IPR007694">
    <property type="entry name" value="DNA_helicase_DnaB-like_C"/>
</dbReference>
<feature type="domain" description="SF4 helicase" evidence="1">
    <location>
        <begin position="156"/>
        <end position="370"/>
    </location>
</feature>
<protein>
    <submittedName>
        <fullName evidence="2">Replicative DNA helicase</fullName>
    </submittedName>
</protein>
<organism evidence="2 3">
    <name type="scientific">Pelotomaculum thermopropionicum (strain DSM 13744 / JCM 10971 / SI)</name>
    <dbReference type="NCBI Taxonomy" id="370438"/>
    <lineage>
        <taxon>Bacteria</taxon>
        <taxon>Bacillati</taxon>
        <taxon>Bacillota</taxon>
        <taxon>Clostridia</taxon>
        <taxon>Eubacteriales</taxon>
        <taxon>Desulfotomaculaceae</taxon>
        <taxon>Pelotomaculum</taxon>
    </lineage>
</organism>
<dbReference type="KEGG" id="pth:PTH_2165"/>
<proteinExistence type="predicted"/>